<dbReference type="InterPro" id="IPR011766">
    <property type="entry name" value="TPP_enzyme_TPP-bd"/>
</dbReference>
<comment type="cofactor">
    <cofactor evidence="6">
        <name>thiamine diphosphate</name>
        <dbReference type="ChEBI" id="CHEBI:58937"/>
    </cofactor>
    <text evidence="6">Binds 1 thiamine pyrophosphate per subunit.</text>
</comment>
<keyword evidence="4 6" id="KW-0786">Thiamine pyrophosphate</keyword>
<comment type="cofactor">
    <cofactor evidence="6">
        <name>Mg(2+)</name>
        <dbReference type="ChEBI" id="CHEBI:18420"/>
    </cofactor>
    <cofactor evidence="6">
        <name>Mn(2+)</name>
        <dbReference type="ChEBI" id="CHEBI:29035"/>
    </cofactor>
</comment>
<organism evidence="9 10">
    <name type="scientific">Kordia periserrulae</name>
    <dbReference type="NCBI Taxonomy" id="701523"/>
    <lineage>
        <taxon>Bacteria</taxon>
        <taxon>Pseudomonadati</taxon>
        <taxon>Bacteroidota</taxon>
        <taxon>Flavobacteriia</taxon>
        <taxon>Flavobacteriales</taxon>
        <taxon>Flavobacteriaceae</taxon>
        <taxon>Kordia</taxon>
    </lineage>
</organism>
<dbReference type="UniPathway" id="UPA01057">
    <property type="reaction ID" value="UER00164"/>
</dbReference>
<protein>
    <recommendedName>
        <fullName evidence="6">2-succinyl-5-enolpyruvyl-6-hydroxy-3-cyclohexene-1-carboxylate synthase</fullName>
        <shortName evidence="6">SEPHCHC synthase</shortName>
        <ecNumber evidence="6">2.2.1.9</ecNumber>
    </recommendedName>
    <alternativeName>
        <fullName evidence="6">Menaquinone biosynthesis protein MenD</fullName>
    </alternativeName>
</protein>
<evidence type="ECO:0000259" key="7">
    <source>
        <dbReference type="Pfam" id="PF02775"/>
    </source>
</evidence>
<feature type="domain" description="Thiamine pyrophosphate enzyme TPP-binding" evidence="7">
    <location>
        <begin position="420"/>
        <end position="560"/>
    </location>
</feature>
<dbReference type="Gene3D" id="3.40.50.970">
    <property type="match status" value="2"/>
</dbReference>
<dbReference type="UniPathway" id="UPA00079"/>
<dbReference type="Proteomes" id="UP000244090">
    <property type="component" value="Unassembled WGS sequence"/>
</dbReference>
<gene>
    <name evidence="6" type="primary">menD</name>
    <name evidence="9" type="ORF">C8N46_102202</name>
</gene>
<dbReference type="InterPro" id="IPR012001">
    <property type="entry name" value="Thiamin_PyroP_enz_TPP-bd_dom"/>
</dbReference>
<sequence length="582" mass="66217">MKYSKIPLAQTLVSLCIAKGINHVVISPGSRNAPLTLSFSEQENIHAYSIVDERCAAFVALGMAQQLGKPVAVICTSGSAMLNYYPAIAEAYYSNIPVVVISADRPEYLIDVGDGQTIRQKHVFKNHINYEANLKQDITHKSTILAETHQLSAEMERELQQKIQAYNEKEINIALNTAVEKNGPVHINAPFDEPLYTMLDAPTVFPEVQPLVLDEHIEHDNIAKAAAIWSTSTRKMVLVGTLPPHTISKKYWEMLANDPSVIVFTETTSNLRDEKFFNKIDQIILPIEKNEEMLEEFQPEILITLGGMIVSKKIKAILRKRQPKHHWHIHENRVFDTFFCLEHFFQMNPNHFFELFFEHTTPIESSYKAFWNSVKKDREAKHDIYLNQIEFTDLKAFEAILGTLPSNIILHLGNSSTVRYAQLFEIDSSIELFCNRGTSGIDGSTSTAIGTAMVAQKQTVIITGDLSFFYDSNALWNNYIPKNFRIILVNNNGGGIFRILPGNKNTANFDTYFETIHPHTAKQLAEMYHFEYLTASDTASLQTVLKTFYDESEQPKLLEVFTPRTANDVTLIDYFKFFNEKK</sequence>
<evidence type="ECO:0000313" key="9">
    <source>
        <dbReference type="EMBL" id="PTX62802.1"/>
    </source>
</evidence>
<keyword evidence="3 6" id="KW-0460">Magnesium</keyword>
<dbReference type="InterPro" id="IPR029061">
    <property type="entry name" value="THDP-binding"/>
</dbReference>
<comment type="catalytic activity">
    <reaction evidence="6">
        <text>isochorismate + 2-oxoglutarate + H(+) = 5-enolpyruvoyl-6-hydroxy-2-succinyl-cyclohex-3-ene-1-carboxylate + CO2</text>
        <dbReference type="Rhea" id="RHEA:25593"/>
        <dbReference type="ChEBI" id="CHEBI:15378"/>
        <dbReference type="ChEBI" id="CHEBI:16526"/>
        <dbReference type="ChEBI" id="CHEBI:16810"/>
        <dbReference type="ChEBI" id="CHEBI:29780"/>
        <dbReference type="ChEBI" id="CHEBI:58818"/>
        <dbReference type="EC" id="2.2.1.9"/>
    </reaction>
</comment>
<dbReference type="Gene3D" id="3.40.50.1220">
    <property type="entry name" value="TPP-binding domain"/>
    <property type="match status" value="1"/>
</dbReference>
<dbReference type="GO" id="GO:0030145">
    <property type="term" value="F:manganese ion binding"/>
    <property type="evidence" value="ECO:0007669"/>
    <property type="project" value="UniProtKB-UniRule"/>
</dbReference>
<dbReference type="EC" id="2.2.1.9" evidence="6"/>
<dbReference type="CDD" id="cd07037">
    <property type="entry name" value="TPP_PYR_MenD"/>
    <property type="match status" value="1"/>
</dbReference>
<keyword evidence="10" id="KW-1185">Reference proteome</keyword>
<dbReference type="GO" id="GO:0030976">
    <property type="term" value="F:thiamine pyrophosphate binding"/>
    <property type="evidence" value="ECO:0007669"/>
    <property type="project" value="UniProtKB-UniRule"/>
</dbReference>
<dbReference type="HAMAP" id="MF_01659">
    <property type="entry name" value="MenD"/>
    <property type="match status" value="1"/>
</dbReference>
<evidence type="ECO:0000256" key="1">
    <source>
        <dbReference type="ARBA" id="ARBA00022679"/>
    </source>
</evidence>
<name>A0A2T6C3A3_9FLAO</name>
<evidence type="ECO:0000256" key="3">
    <source>
        <dbReference type="ARBA" id="ARBA00022842"/>
    </source>
</evidence>
<comment type="subunit">
    <text evidence="6">Homodimer.</text>
</comment>
<reference evidence="9 10" key="1">
    <citation type="submission" date="2018-04" db="EMBL/GenBank/DDBJ databases">
        <title>Genomic Encyclopedia of Archaeal and Bacterial Type Strains, Phase II (KMG-II): from individual species to whole genera.</title>
        <authorList>
            <person name="Goeker M."/>
        </authorList>
    </citation>
    <scope>NUCLEOTIDE SEQUENCE [LARGE SCALE GENOMIC DNA]</scope>
    <source>
        <strain evidence="9 10">DSM 25731</strain>
    </source>
</reference>
<comment type="function">
    <text evidence="6">Catalyzes the thiamine diphosphate-dependent decarboxylation of 2-oxoglutarate and the subsequent addition of the resulting succinic semialdehyde-thiamine pyrophosphate anion to isochorismate to yield 2-succinyl-5-enolpyruvyl-6-hydroxy-3-cyclohexene-1-carboxylate (SEPHCHC).</text>
</comment>
<evidence type="ECO:0000256" key="4">
    <source>
        <dbReference type="ARBA" id="ARBA00023052"/>
    </source>
</evidence>
<comment type="pathway">
    <text evidence="6">Quinol/quinone metabolism; 1,4-dihydroxy-2-naphthoate biosynthesis; 1,4-dihydroxy-2-naphthoate from chorismate: step 2/7.</text>
</comment>
<feature type="domain" description="Thiamine pyrophosphate enzyme N-terminal TPP-binding" evidence="8">
    <location>
        <begin position="8"/>
        <end position="123"/>
    </location>
</feature>
<dbReference type="RefSeq" id="WP_108113784.1">
    <property type="nucleotide sequence ID" value="NZ_QBKT01000002.1"/>
</dbReference>
<dbReference type="Pfam" id="PF02776">
    <property type="entry name" value="TPP_enzyme_N"/>
    <property type="match status" value="1"/>
</dbReference>
<evidence type="ECO:0000259" key="8">
    <source>
        <dbReference type="Pfam" id="PF02776"/>
    </source>
</evidence>
<evidence type="ECO:0000256" key="6">
    <source>
        <dbReference type="HAMAP-Rule" id="MF_01659"/>
    </source>
</evidence>
<evidence type="ECO:0000256" key="5">
    <source>
        <dbReference type="ARBA" id="ARBA00023211"/>
    </source>
</evidence>
<dbReference type="NCBIfam" id="TIGR00173">
    <property type="entry name" value="menD"/>
    <property type="match status" value="1"/>
</dbReference>
<dbReference type="PANTHER" id="PTHR42916:SF1">
    <property type="entry name" value="PROTEIN PHYLLO, CHLOROPLASTIC"/>
    <property type="match status" value="1"/>
</dbReference>
<keyword evidence="1 6" id="KW-0808">Transferase</keyword>
<dbReference type="GO" id="GO:0009234">
    <property type="term" value="P:menaquinone biosynthetic process"/>
    <property type="evidence" value="ECO:0007669"/>
    <property type="project" value="UniProtKB-UniRule"/>
</dbReference>
<keyword evidence="6" id="KW-0474">Menaquinone biosynthesis</keyword>
<dbReference type="PANTHER" id="PTHR42916">
    <property type="entry name" value="2-SUCCINYL-5-ENOLPYRUVYL-6-HYDROXY-3-CYCLOHEXENE-1-CARBOXYLATE SYNTHASE"/>
    <property type="match status" value="1"/>
</dbReference>
<keyword evidence="2 6" id="KW-0479">Metal-binding</keyword>
<comment type="similarity">
    <text evidence="6">Belongs to the TPP enzyme family. MenD subfamily.</text>
</comment>
<evidence type="ECO:0000313" key="10">
    <source>
        <dbReference type="Proteomes" id="UP000244090"/>
    </source>
</evidence>
<dbReference type="GO" id="GO:0070204">
    <property type="term" value="F:2-succinyl-5-enolpyruvyl-6-hydroxy-3-cyclohexene-1-carboxylic-acid synthase activity"/>
    <property type="evidence" value="ECO:0007669"/>
    <property type="project" value="UniProtKB-UniRule"/>
</dbReference>
<dbReference type="OrthoDB" id="9791859at2"/>
<comment type="caution">
    <text evidence="9">The sequence shown here is derived from an EMBL/GenBank/DDBJ whole genome shotgun (WGS) entry which is preliminary data.</text>
</comment>
<dbReference type="GO" id="GO:0000287">
    <property type="term" value="F:magnesium ion binding"/>
    <property type="evidence" value="ECO:0007669"/>
    <property type="project" value="UniProtKB-UniRule"/>
</dbReference>
<comment type="pathway">
    <text evidence="6">Quinol/quinone metabolism; menaquinone biosynthesis.</text>
</comment>
<dbReference type="CDD" id="cd02009">
    <property type="entry name" value="TPP_SHCHC_synthase"/>
    <property type="match status" value="1"/>
</dbReference>
<evidence type="ECO:0000256" key="2">
    <source>
        <dbReference type="ARBA" id="ARBA00022723"/>
    </source>
</evidence>
<accession>A0A2T6C3A3</accession>
<dbReference type="AlphaFoldDB" id="A0A2T6C3A3"/>
<dbReference type="InterPro" id="IPR004433">
    <property type="entry name" value="MenaQ_synth_MenD"/>
</dbReference>
<proteinExistence type="inferred from homology"/>
<dbReference type="EMBL" id="QBKT01000002">
    <property type="protein sequence ID" value="PTX62802.1"/>
    <property type="molecule type" value="Genomic_DNA"/>
</dbReference>
<dbReference type="SUPFAM" id="SSF52518">
    <property type="entry name" value="Thiamin diphosphate-binding fold (THDP-binding)"/>
    <property type="match status" value="2"/>
</dbReference>
<dbReference type="PIRSF" id="PIRSF004983">
    <property type="entry name" value="MenD"/>
    <property type="match status" value="1"/>
</dbReference>
<keyword evidence="5 6" id="KW-0464">Manganese</keyword>
<dbReference type="Pfam" id="PF02775">
    <property type="entry name" value="TPP_enzyme_C"/>
    <property type="match status" value="1"/>
</dbReference>